<proteinExistence type="predicted"/>
<dbReference type="EMBL" id="KV417541">
    <property type="protein sequence ID" value="KZP22175.1"/>
    <property type="molecule type" value="Genomic_DNA"/>
</dbReference>
<protein>
    <submittedName>
        <fullName evidence="2">Uncharacterized protein</fullName>
    </submittedName>
</protein>
<feature type="compositionally biased region" description="Pro residues" evidence="1">
    <location>
        <begin position="21"/>
        <end position="32"/>
    </location>
</feature>
<gene>
    <name evidence="3" type="ORF">FIBSPDRAFT_859738</name>
    <name evidence="2" type="ORF">FIBSPDRAFT_875469</name>
</gene>
<evidence type="ECO:0000256" key="1">
    <source>
        <dbReference type="SAM" id="MobiDB-lite"/>
    </source>
</evidence>
<sequence length="120" mass="13288">MRLPKLWLVSPRGSGSSRATRPPPDYPPPRSPARPDAWLMPTIALNGRFTIYAKRRSKLCPSQLASDLCLIFVPRPEFISFASPFLLSSSIPFCCPLPSLSATFIHNTDALVLFPSYAII</sequence>
<dbReference type="AlphaFoldDB" id="A0A167XQ19"/>
<reference evidence="2 4" key="1">
    <citation type="journal article" date="2016" name="Mol. Biol. Evol.">
        <title>Comparative Genomics of Early-Diverging Mushroom-Forming Fungi Provides Insights into the Origins of Lignocellulose Decay Capabilities.</title>
        <authorList>
            <person name="Nagy L.G."/>
            <person name="Riley R."/>
            <person name="Tritt A."/>
            <person name="Adam C."/>
            <person name="Daum C."/>
            <person name="Floudas D."/>
            <person name="Sun H."/>
            <person name="Yadav J.S."/>
            <person name="Pangilinan J."/>
            <person name="Larsson K.H."/>
            <person name="Matsuura K."/>
            <person name="Barry K."/>
            <person name="Labutti K."/>
            <person name="Kuo R."/>
            <person name="Ohm R.A."/>
            <person name="Bhattacharya S.S."/>
            <person name="Shirouzu T."/>
            <person name="Yoshinaga Y."/>
            <person name="Martin F.M."/>
            <person name="Grigoriev I.V."/>
            <person name="Hibbett D.S."/>
        </authorList>
    </citation>
    <scope>NUCLEOTIDE SEQUENCE [LARGE SCALE GENOMIC DNA]</scope>
    <source>
        <strain evidence="2 4">CBS 109695</strain>
    </source>
</reference>
<accession>A0A167XQ19</accession>
<evidence type="ECO:0000313" key="4">
    <source>
        <dbReference type="Proteomes" id="UP000076532"/>
    </source>
</evidence>
<keyword evidence="4" id="KW-1185">Reference proteome</keyword>
<feature type="region of interest" description="Disordered" evidence="1">
    <location>
        <begin position="1"/>
        <end position="34"/>
    </location>
</feature>
<evidence type="ECO:0000313" key="2">
    <source>
        <dbReference type="EMBL" id="KZP07445.1"/>
    </source>
</evidence>
<organism evidence="2 4">
    <name type="scientific">Athelia psychrophila</name>
    <dbReference type="NCBI Taxonomy" id="1759441"/>
    <lineage>
        <taxon>Eukaryota</taxon>
        <taxon>Fungi</taxon>
        <taxon>Dikarya</taxon>
        <taxon>Basidiomycota</taxon>
        <taxon>Agaricomycotina</taxon>
        <taxon>Agaricomycetes</taxon>
        <taxon>Agaricomycetidae</taxon>
        <taxon>Atheliales</taxon>
        <taxon>Atheliaceae</taxon>
        <taxon>Athelia</taxon>
    </lineage>
</organism>
<dbReference type="Proteomes" id="UP000076532">
    <property type="component" value="Unassembled WGS sequence"/>
</dbReference>
<name>A0A167XQ19_9AGAM</name>
<evidence type="ECO:0000313" key="3">
    <source>
        <dbReference type="EMBL" id="KZP22175.1"/>
    </source>
</evidence>
<dbReference type="EMBL" id="KV417751">
    <property type="protein sequence ID" value="KZP07445.1"/>
    <property type="molecule type" value="Genomic_DNA"/>
</dbReference>